<evidence type="ECO:0000313" key="10">
    <source>
        <dbReference type="Proteomes" id="UP000050969"/>
    </source>
</evidence>
<dbReference type="Proteomes" id="UP000050969">
    <property type="component" value="Unassembled WGS sequence"/>
</dbReference>
<evidence type="ECO:0000256" key="4">
    <source>
        <dbReference type="ARBA" id="ARBA00022692"/>
    </source>
</evidence>
<gene>
    <name evidence="9" type="ORF">IV56_GL000387</name>
</gene>
<keyword evidence="10" id="KW-1185">Reference proteome</keyword>
<dbReference type="PATRIC" id="fig|1293598.4.peg.418"/>
<feature type="transmembrane region" description="Helical" evidence="7">
    <location>
        <begin position="105"/>
        <end position="127"/>
    </location>
</feature>
<dbReference type="NCBIfam" id="NF005598">
    <property type="entry name" value="PRK07331.1"/>
    <property type="match status" value="1"/>
</dbReference>
<dbReference type="PANTHER" id="PTHR34229:SF1">
    <property type="entry name" value="METAL TRANSPORT PROTEIN HI_1621-RELATED"/>
    <property type="match status" value="1"/>
</dbReference>
<dbReference type="AlphaFoldDB" id="A0A0R2N0G2"/>
<keyword evidence="6 7" id="KW-0472">Membrane</keyword>
<evidence type="ECO:0000256" key="6">
    <source>
        <dbReference type="ARBA" id="ARBA00023136"/>
    </source>
</evidence>
<feature type="transmembrane region" description="Helical" evidence="7">
    <location>
        <begin position="301"/>
        <end position="322"/>
    </location>
</feature>
<reference evidence="9 10" key="1">
    <citation type="journal article" date="2015" name="Genome Announc.">
        <title>Expanding the biotechnology potential of lactobacilli through comparative genomics of 213 strains and associated genera.</title>
        <authorList>
            <person name="Sun Z."/>
            <person name="Harris H.M."/>
            <person name="McCann A."/>
            <person name="Guo C."/>
            <person name="Argimon S."/>
            <person name="Zhang W."/>
            <person name="Yang X."/>
            <person name="Jeffery I.B."/>
            <person name="Cooney J.C."/>
            <person name="Kagawa T.F."/>
            <person name="Liu W."/>
            <person name="Song Y."/>
            <person name="Salvetti E."/>
            <person name="Wrobel A."/>
            <person name="Rasinkangas P."/>
            <person name="Parkhill J."/>
            <person name="Rea M.C."/>
            <person name="O'Sullivan O."/>
            <person name="Ritari J."/>
            <person name="Douillard F.P."/>
            <person name="Paul Ross R."/>
            <person name="Yang R."/>
            <person name="Briner A.E."/>
            <person name="Felis G.E."/>
            <person name="de Vos W.M."/>
            <person name="Barrangou R."/>
            <person name="Klaenhammer T.R."/>
            <person name="Caufield P.W."/>
            <person name="Cui Y."/>
            <person name="Zhang H."/>
            <person name="O'Toole P.W."/>
        </authorList>
    </citation>
    <scope>NUCLEOTIDE SEQUENCE [LARGE SCALE GENOMIC DNA]</scope>
    <source>
        <strain evidence="9 10">DSM 24301</strain>
    </source>
</reference>
<evidence type="ECO:0000313" key="9">
    <source>
        <dbReference type="EMBL" id="KRO17267.1"/>
    </source>
</evidence>
<dbReference type="Pfam" id="PF13190">
    <property type="entry name" value="PDGLE"/>
    <property type="match status" value="1"/>
</dbReference>
<evidence type="ECO:0000256" key="3">
    <source>
        <dbReference type="ARBA" id="ARBA00022475"/>
    </source>
</evidence>
<feature type="domain" description="PDGLE" evidence="8">
    <location>
        <begin position="241"/>
        <end position="322"/>
    </location>
</feature>
<evidence type="ECO:0000256" key="1">
    <source>
        <dbReference type="ARBA" id="ARBA00004651"/>
    </source>
</evidence>
<feature type="transmembrane region" description="Helical" evidence="7">
    <location>
        <begin position="7"/>
        <end position="28"/>
    </location>
</feature>
<evidence type="ECO:0000256" key="7">
    <source>
        <dbReference type="SAM" id="Phobius"/>
    </source>
</evidence>
<keyword evidence="5 7" id="KW-1133">Transmembrane helix</keyword>
<dbReference type="RefSeq" id="WP_056992701.1">
    <property type="nucleotide sequence ID" value="NZ_JQCE01000020.1"/>
</dbReference>
<dbReference type="GO" id="GO:0005886">
    <property type="term" value="C:plasma membrane"/>
    <property type="evidence" value="ECO:0007669"/>
    <property type="project" value="UniProtKB-SubCell"/>
</dbReference>
<name>A0A0R2N0G2_9LACO</name>
<keyword evidence="3" id="KW-1003">Cell membrane</keyword>
<dbReference type="EMBL" id="JQCE01000020">
    <property type="protein sequence ID" value="KRO17267.1"/>
    <property type="molecule type" value="Genomic_DNA"/>
</dbReference>
<dbReference type="InterPro" id="IPR002751">
    <property type="entry name" value="CbiM/NikMN"/>
</dbReference>
<dbReference type="NCBIfam" id="NF008873">
    <property type="entry name" value="PRK11909.1"/>
    <property type="match status" value="1"/>
</dbReference>
<feature type="transmembrane region" description="Helical" evidence="7">
    <location>
        <begin position="139"/>
        <end position="166"/>
    </location>
</feature>
<feature type="transmembrane region" description="Helical" evidence="7">
    <location>
        <begin position="231"/>
        <end position="249"/>
    </location>
</feature>
<evidence type="ECO:0000259" key="8">
    <source>
        <dbReference type="Pfam" id="PF13190"/>
    </source>
</evidence>
<dbReference type="PANTHER" id="PTHR34229">
    <property type="entry name" value="METAL TRANSPORT PROTEIN HI_1621-RELATED"/>
    <property type="match status" value="1"/>
</dbReference>
<evidence type="ECO:0000256" key="5">
    <source>
        <dbReference type="ARBA" id="ARBA00022989"/>
    </source>
</evidence>
<accession>A0A0R2N0G2</accession>
<comment type="caution">
    <text evidence="9">The sequence shown here is derived from an EMBL/GenBank/DDBJ whole genome shotgun (WGS) entry which is preliminary data.</text>
</comment>
<dbReference type="Pfam" id="PF01891">
    <property type="entry name" value="CbiM"/>
    <property type="match status" value="1"/>
</dbReference>
<keyword evidence="4 7" id="KW-0812">Transmembrane</keyword>
<sequence>MHIPDNYLSPTTCAALVAAMAPVWTVSLKKVRVQIEAKKATVPLIGVGAAFAFLIMMFNVPVPGGTTAHAVGATLLAILLGPWAACLSISIALLLQAFVFGDGGILAYGANVFNMGFIMPFVGYSLFMLGKRFKHPKLGAFVGGYFGINFAALAAGVELGIQPLIAHTASGQPLYSPYPLSISVPAMLSAHMLVVGWIEAVVTVLVYQFVQKSAPDELYETPNEPSRVGRIWLPLLGVMAFLSPLGLLASGDAWGEWDTAGVVAQLKANHMHAAVPRGMAHGMDFHALLADYGLSGIPAPVGYVLSAATALILIGIIVKIVGARHAKVVS</sequence>
<dbReference type="InterPro" id="IPR025937">
    <property type="entry name" value="PDGLE_dom"/>
</dbReference>
<comment type="subcellular location">
    <subcellularLocation>
        <location evidence="1">Cell membrane</location>
        <topology evidence="1">Multi-pass membrane protein</topology>
    </subcellularLocation>
</comment>
<dbReference type="STRING" id="1293598.IV56_GL000387"/>
<feature type="transmembrane region" description="Helical" evidence="7">
    <location>
        <begin position="40"/>
        <end position="62"/>
    </location>
</feature>
<organism evidence="9 10">
    <name type="scientific">Lacticaseibacillus saniviri JCM 17471 = DSM 24301</name>
    <dbReference type="NCBI Taxonomy" id="1293598"/>
    <lineage>
        <taxon>Bacteria</taxon>
        <taxon>Bacillati</taxon>
        <taxon>Bacillota</taxon>
        <taxon>Bacilli</taxon>
        <taxon>Lactobacillales</taxon>
        <taxon>Lactobacillaceae</taxon>
        <taxon>Lacticaseibacillus</taxon>
    </lineage>
</organism>
<dbReference type="GO" id="GO:0000041">
    <property type="term" value="P:transition metal ion transport"/>
    <property type="evidence" value="ECO:0007669"/>
    <property type="project" value="InterPro"/>
</dbReference>
<evidence type="ECO:0000256" key="2">
    <source>
        <dbReference type="ARBA" id="ARBA00022448"/>
    </source>
</evidence>
<feature type="transmembrane region" description="Helical" evidence="7">
    <location>
        <begin position="186"/>
        <end position="210"/>
    </location>
</feature>
<keyword evidence="2" id="KW-0813">Transport</keyword>
<dbReference type="Gene3D" id="1.10.1760.20">
    <property type="match status" value="1"/>
</dbReference>
<feature type="transmembrane region" description="Helical" evidence="7">
    <location>
        <begin position="74"/>
        <end position="99"/>
    </location>
</feature>
<proteinExistence type="predicted"/>
<protein>
    <submittedName>
        <fullName evidence="9">Cobalt transport protein CbiM</fullName>
    </submittedName>
</protein>